<gene>
    <name evidence="2" type="primary">yhaH</name>
    <name evidence="2" type="ORF">BFL34_01466</name>
</gene>
<dbReference type="Proteomes" id="UP000194837">
    <property type="component" value="Unassembled WGS sequence"/>
</dbReference>
<evidence type="ECO:0000313" key="3">
    <source>
        <dbReference type="Proteomes" id="UP000194837"/>
    </source>
</evidence>
<evidence type="ECO:0000256" key="1">
    <source>
        <dbReference type="SAM" id="Phobius"/>
    </source>
</evidence>
<name>A0A251Y984_9MICO</name>
<feature type="transmembrane region" description="Helical" evidence="1">
    <location>
        <begin position="84"/>
        <end position="105"/>
    </location>
</feature>
<dbReference type="EMBL" id="MDJW01000008">
    <property type="protein sequence ID" value="OUE20648.1"/>
    <property type="molecule type" value="Genomic_DNA"/>
</dbReference>
<dbReference type="AlphaFoldDB" id="A0A251Y984"/>
<feature type="transmembrane region" description="Helical" evidence="1">
    <location>
        <begin position="45"/>
        <end position="63"/>
    </location>
</feature>
<evidence type="ECO:0000313" key="2">
    <source>
        <dbReference type="EMBL" id="OUE20648.1"/>
    </source>
</evidence>
<dbReference type="Pfam" id="PF05656">
    <property type="entry name" value="DUF805"/>
    <property type="match status" value="1"/>
</dbReference>
<accession>A0A251Y984</accession>
<keyword evidence="1" id="KW-0812">Transmembrane</keyword>
<dbReference type="GO" id="GO:0005886">
    <property type="term" value="C:plasma membrane"/>
    <property type="evidence" value="ECO:0007669"/>
    <property type="project" value="TreeGrafter"/>
</dbReference>
<reference evidence="2 3" key="1">
    <citation type="submission" date="2016-08" db="EMBL/GenBank/DDBJ databases">
        <title>Genome sequence of Clavibacter michiganensis spp strain CFBP7494.</title>
        <authorList>
            <person name="Thapa S.P."/>
            <person name="Coaker G."/>
            <person name="Jacques M.-A."/>
        </authorList>
    </citation>
    <scope>NUCLEOTIDE SEQUENCE [LARGE SCALE GENOMIC DNA]</scope>
    <source>
        <strain evidence="2">CFBP7494</strain>
    </source>
</reference>
<dbReference type="PANTHER" id="PTHR34980:SF2">
    <property type="entry name" value="INNER MEMBRANE PROTEIN YHAH-RELATED"/>
    <property type="match status" value="1"/>
</dbReference>
<keyword evidence="1" id="KW-0472">Membrane</keyword>
<sequence length="147" mass="16460">MTPATPPASTPPLELPLYGASWSEAMRRFFLKYATFRGRASRSEFWWWVLTGVIVTSFLRTMSDVAAGGRDLQDQLSPVFISDPWSGISAVVQLAVFIPSFAVSWRRLHDVDRSGTWTFINFIPILGQIVYVIMTAGRSRPGGARFD</sequence>
<dbReference type="InterPro" id="IPR008523">
    <property type="entry name" value="DUF805"/>
</dbReference>
<feature type="transmembrane region" description="Helical" evidence="1">
    <location>
        <begin position="117"/>
        <end position="137"/>
    </location>
</feature>
<proteinExistence type="predicted"/>
<dbReference type="RefSeq" id="WP_086521231.1">
    <property type="nucleotide sequence ID" value="NZ_MDJW01000008.1"/>
</dbReference>
<keyword evidence="1" id="KW-1133">Transmembrane helix</keyword>
<dbReference type="PANTHER" id="PTHR34980">
    <property type="entry name" value="INNER MEMBRANE PROTEIN-RELATED-RELATED"/>
    <property type="match status" value="1"/>
</dbReference>
<organism evidence="2 3">
    <name type="scientific">Clavibacter michiganensis</name>
    <dbReference type="NCBI Taxonomy" id="28447"/>
    <lineage>
        <taxon>Bacteria</taxon>
        <taxon>Bacillati</taxon>
        <taxon>Actinomycetota</taxon>
        <taxon>Actinomycetes</taxon>
        <taxon>Micrococcales</taxon>
        <taxon>Microbacteriaceae</taxon>
        <taxon>Clavibacter</taxon>
    </lineage>
</organism>
<protein>
    <submittedName>
        <fullName evidence="2">Inner membrane protein YhaH</fullName>
    </submittedName>
</protein>
<comment type="caution">
    <text evidence="2">The sequence shown here is derived from an EMBL/GenBank/DDBJ whole genome shotgun (WGS) entry which is preliminary data.</text>
</comment>